<keyword evidence="1" id="KW-1017">Isopeptide bond</keyword>
<sequence>MSCDTPEGLLNRLVYRMTGEFILHAVTQVHSLKPTHFTRSEIKNPKSPYFGWKTLTFNEATTKNYEGRRIDVKRGKPRPDPIVYAPPYSPPEDRPNDLIWLFDTYMAKCPPRTKTQAMWLAPKTHVPKAGWEYADVWYAGAPRDVHEISSIVKDAVGMLPTGFVAENVDKVTKGGEATLTNNSLRVRVGNQPTSYSYGLQLPLSQNGSNISRSRTPEVSRSRRRGSAALVLHAMDVELHELLEVRVDSHTAVAVLKVEGDAPLFCFPTRRSFVRIAILHLDVLRNVFRHQKSYTLHHGFGPAFDAKNIRETYLRFFAFTQGPQSKCRCVSIFMQSS</sequence>
<dbReference type="InterPro" id="IPR021893">
    <property type="entry name" value="ZMYM2-like_C"/>
</dbReference>
<gene>
    <name evidence="5" type="ORF">CYMTET_11637</name>
</gene>
<dbReference type="EMBL" id="LGRX02004366">
    <property type="protein sequence ID" value="KAK3280514.1"/>
    <property type="molecule type" value="Genomic_DNA"/>
</dbReference>
<evidence type="ECO:0000313" key="6">
    <source>
        <dbReference type="Proteomes" id="UP001190700"/>
    </source>
</evidence>
<name>A0AAE0GLN6_9CHLO</name>
<evidence type="ECO:0000313" key="5">
    <source>
        <dbReference type="EMBL" id="KAK3280514.1"/>
    </source>
</evidence>
<dbReference type="AlphaFoldDB" id="A0AAE0GLN6"/>
<reference evidence="5 6" key="1">
    <citation type="journal article" date="2015" name="Genome Biol. Evol.">
        <title>Comparative Genomics of a Bacterivorous Green Alga Reveals Evolutionary Causalities and Consequences of Phago-Mixotrophic Mode of Nutrition.</title>
        <authorList>
            <person name="Burns J.A."/>
            <person name="Paasch A."/>
            <person name="Narechania A."/>
            <person name="Kim E."/>
        </authorList>
    </citation>
    <scope>NUCLEOTIDE SEQUENCE [LARGE SCALE GENOMIC DNA]</scope>
    <source>
        <strain evidence="5 6">PLY_AMNH</strain>
    </source>
</reference>
<comment type="caution">
    <text evidence="5">The sequence shown here is derived from an EMBL/GenBank/DDBJ whole genome shotgun (WGS) entry which is preliminary data.</text>
</comment>
<keyword evidence="6" id="KW-1185">Reference proteome</keyword>
<protein>
    <recommendedName>
        <fullName evidence="4">ZMYM2-like/QRICH1 C-terminal domain-containing protein</fullName>
    </recommendedName>
</protein>
<evidence type="ECO:0000256" key="2">
    <source>
        <dbReference type="ARBA" id="ARBA00022553"/>
    </source>
</evidence>
<feature type="domain" description="ZMYM2-like/QRICH1 C-terminal" evidence="4">
    <location>
        <begin position="2"/>
        <end position="153"/>
    </location>
</feature>
<dbReference type="Pfam" id="PF12012">
    <property type="entry name" value="DUF3504"/>
    <property type="match status" value="1"/>
</dbReference>
<dbReference type="Proteomes" id="UP001190700">
    <property type="component" value="Unassembled WGS sequence"/>
</dbReference>
<evidence type="ECO:0000256" key="1">
    <source>
        <dbReference type="ARBA" id="ARBA00022499"/>
    </source>
</evidence>
<keyword evidence="3" id="KW-0832">Ubl conjugation</keyword>
<keyword evidence="2" id="KW-0597">Phosphoprotein</keyword>
<proteinExistence type="predicted"/>
<evidence type="ECO:0000259" key="4">
    <source>
        <dbReference type="Pfam" id="PF12012"/>
    </source>
</evidence>
<evidence type="ECO:0000256" key="3">
    <source>
        <dbReference type="ARBA" id="ARBA00022843"/>
    </source>
</evidence>
<organism evidence="5 6">
    <name type="scientific">Cymbomonas tetramitiformis</name>
    <dbReference type="NCBI Taxonomy" id="36881"/>
    <lineage>
        <taxon>Eukaryota</taxon>
        <taxon>Viridiplantae</taxon>
        <taxon>Chlorophyta</taxon>
        <taxon>Pyramimonadophyceae</taxon>
        <taxon>Pyramimonadales</taxon>
        <taxon>Pyramimonadaceae</taxon>
        <taxon>Cymbomonas</taxon>
    </lineage>
</organism>
<accession>A0AAE0GLN6</accession>